<name>A0A1P8JU35_9BURK</name>
<evidence type="ECO:0000259" key="2">
    <source>
        <dbReference type="Pfam" id="PF00582"/>
    </source>
</evidence>
<dbReference type="OrthoDB" id="9804721at2"/>
<dbReference type="Pfam" id="PF00582">
    <property type="entry name" value="Usp"/>
    <property type="match status" value="1"/>
</dbReference>
<keyword evidence="4" id="KW-1185">Reference proteome</keyword>
<dbReference type="InterPro" id="IPR006015">
    <property type="entry name" value="Universal_stress_UspA"/>
</dbReference>
<dbReference type="Gene3D" id="3.40.50.12370">
    <property type="match status" value="1"/>
</dbReference>
<accession>A0A1P8JU35</accession>
<organism evidence="3 4">
    <name type="scientific">Rhodoferax koreensis</name>
    <dbReference type="NCBI Taxonomy" id="1842727"/>
    <lineage>
        <taxon>Bacteria</taxon>
        <taxon>Pseudomonadati</taxon>
        <taxon>Pseudomonadota</taxon>
        <taxon>Betaproteobacteria</taxon>
        <taxon>Burkholderiales</taxon>
        <taxon>Comamonadaceae</taxon>
        <taxon>Rhodoferax</taxon>
    </lineage>
</organism>
<sequence length="276" mass="29502">MQNLRSILVHMDSSSHAARRIEVARQVAECFGADATVQYAVLPAELRVTASLEGGGQAIATMRELDAERRAKALRIFESHAAASPRLSWGDSLRDAHCGLAQRALYADLLILGQRDPDDEAGGDVPADMVQTLLVTTGKPALVLPYASPVGHGQPPGTTVLLAWKETREAARAVAAALPWLARARQVHVVSYGDDARPGLDRIAQYLGRHGITAAVHAAGAERGDIGQNLLSRAADLGVDLLVMGCYGHNRLREFVLGGMSRTVLQSMTVPVLMVH</sequence>
<protein>
    <recommendedName>
        <fullName evidence="2">UspA domain-containing protein</fullName>
    </recommendedName>
</protein>
<comment type="similarity">
    <text evidence="1">Belongs to the universal stress protein A family.</text>
</comment>
<dbReference type="PANTHER" id="PTHR46268:SF15">
    <property type="entry name" value="UNIVERSAL STRESS PROTEIN HP_0031"/>
    <property type="match status" value="1"/>
</dbReference>
<dbReference type="InterPro" id="IPR006016">
    <property type="entry name" value="UspA"/>
</dbReference>
<evidence type="ECO:0000313" key="4">
    <source>
        <dbReference type="Proteomes" id="UP000186609"/>
    </source>
</evidence>
<dbReference type="PANTHER" id="PTHR46268">
    <property type="entry name" value="STRESS RESPONSE PROTEIN NHAX"/>
    <property type="match status" value="1"/>
</dbReference>
<dbReference type="STRING" id="1842727.RD110_08680"/>
<gene>
    <name evidence="3" type="ORF">RD110_08680</name>
</gene>
<dbReference type="PRINTS" id="PR01438">
    <property type="entry name" value="UNVRSLSTRESS"/>
</dbReference>
<dbReference type="SUPFAM" id="SSF52402">
    <property type="entry name" value="Adenine nucleotide alpha hydrolases-like"/>
    <property type="match status" value="2"/>
</dbReference>
<dbReference type="AlphaFoldDB" id="A0A1P8JU35"/>
<reference evidence="3 4" key="1">
    <citation type="submission" date="2017-01" db="EMBL/GenBank/DDBJ databases">
        <authorList>
            <person name="Mah S.A."/>
            <person name="Swanson W.J."/>
            <person name="Moy G.W."/>
            <person name="Vacquier V.D."/>
        </authorList>
    </citation>
    <scope>NUCLEOTIDE SEQUENCE [LARGE SCALE GENOMIC DNA]</scope>
    <source>
        <strain evidence="3 4">DCY110</strain>
    </source>
</reference>
<dbReference type="RefSeq" id="WP_076198597.1">
    <property type="nucleotide sequence ID" value="NZ_CP019236.1"/>
</dbReference>
<dbReference type="KEGG" id="rhy:RD110_08680"/>
<dbReference type="Proteomes" id="UP000186609">
    <property type="component" value="Chromosome"/>
</dbReference>
<evidence type="ECO:0000256" key="1">
    <source>
        <dbReference type="ARBA" id="ARBA00008791"/>
    </source>
</evidence>
<dbReference type="EMBL" id="CP019236">
    <property type="protein sequence ID" value="APW37262.1"/>
    <property type="molecule type" value="Genomic_DNA"/>
</dbReference>
<dbReference type="CDD" id="cd00293">
    <property type="entry name" value="USP-like"/>
    <property type="match status" value="1"/>
</dbReference>
<feature type="domain" description="UspA" evidence="2">
    <location>
        <begin position="222"/>
        <end position="276"/>
    </location>
</feature>
<proteinExistence type="inferred from homology"/>
<evidence type="ECO:0000313" key="3">
    <source>
        <dbReference type="EMBL" id="APW37262.1"/>
    </source>
</evidence>